<evidence type="ECO:0000313" key="1">
    <source>
        <dbReference type="Proteomes" id="UP000036681"/>
    </source>
</evidence>
<dbReference type="WBParaSite" id="ALUE_0001317901-mRNA-1">
    <property type="protein sequence ID" value="ALUE_0001317901-mRNA-1"/>
    <property type="gene ID" value="ALUE_0001317901"/>
</dbReference>
<organism evidence="1 2">
    <name type="scientific">Ascaris lumbricoides</name>
    <name type="common">Giant roundworm</name>
    <dbReference type="NCBI Taxonomy" id="6252"/>
    <lineage>
        <taxon>Eukaryota</taxon>
        <taxon>Metazoa</taxon>
        <taxon>Ecdysozoa</taxon>
        <taxon>Nematoda</taxon>
        <taxon>Chromadorea</taxon>
        <taxon>Rhabditida</taxon>
        <taxon>Spirurina</taxon>
        <taxon>Ascaridomorpha</taxon>
        <taxon>Ascaridoidea</taxon>
        <taxon>Ascarididae</taxon>
        <taxon>Ascaris</taxon>
    </lineage>
</organism>
<evidence type="ECO:0000313" key="2">
    <source>
        <dbReference type="WBParaSite" id="ALUE_0001317901-mRNA-1"/>
    </source>
</evidence>
<keyword evidence="1" id="KW-1185">Reference proteome</keyword>
<name>A0A0M3I7K3_ASCLU</name>
<dbReference type="AlphaFoldDB" id="A0A0M3I7K3"/>
<protein>
    <submittedName>
        <fullName evidence="2">Uncharacterized protein</fullName>
    </submittedName>
</protein>
<dbReference type="Proteomes" id="UP000036681">
    <property type="component" value="Unplaced"/>
</dbReference>
<accession>A0A0M3I7K3</accession>
<sequence>MLINSDGADICELGDNLDNIEKSCMLWPTEFELGIRQLKLCTKLQLNFWSVSIMQTTRFKEPALKHFALSSYPCRPHMSTLETAGWICYSSATSQFDPHRILTALTSDRINGHLFTRNMKQMTAQLDVDMDGNGRKM</sequence>
<reference evidence="2" key="1">
    <citation type="submission" date="2017-02" db="UniProtKB">
        <authorList>
            <consortium name="WormBaseParasite"/>
        </authorList>
    </citation>
    <scope>IDENTIFICATION</scope>
</reference>
<proteinExistence type="predicted"/>